<feature type="domain" description="HYR" evidence="8">
    <location>
        <begin position="524"/>
        <end position="607"/>
    </location>
</feature>
<keyword evidence="10" id="KW-1185">Reference proteome</keyword>
<feature type="domain" description="HYR" evidence="8">
    <location>
        <begin position="273"/>
        <end position="355"/>
    </location>
</feature>
<evidence type="ECO:0000259" key="6">
    <source>
        <dbReference type="PROSITE" id="PS50024"/>
    </source>
</evidence>
<keyword evidence="1" id="KW-0677">Repeat</keyword>
<evidence type="ECO:0000256" key="4">
    <source>
        <dbReference type="SAM" id="Phobius"/>
    </source>
</evidence>
<feature type="signal peptide" evidence="5">
    <location>
        <begin position="1"/>
        <end position="24"/>
    </location>
</feature>
<feature type="compositionally biased region" description="Basic and acidic residues" evidence="3">
    <location>
        <begin position="1199"/>
        <end position="1211"/>
    </location>
</feature>
<dbReference type="InterPro" id="IPR000082">
    <property type="entry name" value="SEA_dom"/>
</dbReference>
<dbReference type="SUPFAM" id="SSF57196">
    <property type="entry name" value="EGF/Laminin"/>
    <property type="match status" value="1"/>
</dbReference>
<dbReference type="InParanoid" id="A0A7M7P0S5"/>
<proteinExistence type="predicted"/>
<feature type="domain" description="HYR" evidence="8">
    <location>
        <begin position="608"/>
        <end position="689"/>
    </location>
</feature>
<keyword evidence="5" id="KW-0732">Signal</keyword>
<dbReference type="Gene3D" id="2.10.25.10">
    <property type="entry name" value="Laminin"/>
    <property type="match status" value="1"/>
</dbReference>
<reference evidence="10" key="1">
    <citation type="submission" date="2015-02" db="EMBL/GenBank/DDBJ databases">
        <title>Genome sequencing for Strongylocentrotus purpuratus.</title>
        <authorList>
            <person name="Murali S."/>
            <person name="Liu Y."/>
            <person name="Vee V."/>
            <person name="English A."/>
            <person name="Wang M."/>
            <person name="Skinner E."/>
            <person name="Han Y."/>
            <person name="Muzny D.M."/>
            <person name="Worley K.C."/>
            <person name="Gibbs R.A."/>
        </authorList>
    </citation>
    <scope>NUCLEOTIDE SEQUENCE</scope>
</reference>
<feature type="region of interest" description="Disordered" evidence="3">
    <location>
        <begin position="1159"/>
        <end position="1269"/>
    </location>
</feature>
<dbReference type="InterPro" id="IPR000742">
    <property type="entry name" value="EGF"/>
</dbReference>
<feature type="chain" id="PRO_5029802100" evidence="5">
    <location>
        <begin position="25"/>
        <end position="1279"/>
    </location>
</feature>
<dbReference type="AlphaFoldDB" id="A0A7M7P0S5"/>
<dbReference type="PROSITE" id="PS50825">
    <property type="entry name" value="HYR"/>
    <property type="match status" value="9"/>
</dbReference>
<evidence type="ECO:0000256" key="1">
    <source>
        <dbReference type="ARBA" id="ARBA00022737"/>
    </source>
</evidence>
<dbReference type="PROSITE" id="PS00022">
    <property type="entry name" value="EGF_1"/>
    <property type="match status" value="1"/>
</dbReference>
<evidence type="ECO:0000259" key="7">
    <source>
        <dbReference type="PROSITE" id="PS50026"/>
    </source>
</evidence>
<keyword evidence="2" id="KW-0245">EGF-like domain</keyword>
<evidence type="ECO:0000313" key="10">
    <source>
        <dbReference type="Proteomes" id="UP000007110"/>
    </source>
</evidence>
<dbReference type="Pfam" id="PF01390">
    <property type="entry name" value="SEA"/>
    <property type="match status" value="1"/>
</dbReference>
<keyword evidence="4" id="KW-0812">Transmembrane</keyword>
<evidence type="ECO:0000256" key="5">
    <source>
        <dbReference type="SAM" id="SignalP"/>
    </source>
</evidence>
<feature type="domain" description="EGF-like" evidence="7">
    <location>
        <begin position="1011"/>
        <end position="1050"/>
    </location>
</feature>
<feature type="domain" description="HYR" evidence="8">
    <location>
        <begin position="100"/>
        <end position="184"/>
    </location>
</feature>
<dbReference type="PANTHER" id="PTHR24273">
    <property type="entry name" value="FI04643P-RELATED"/>
    <property type="match status" value="1"/>
</dbReference>
<feature type="compositionally biased region" description="Basic and acidic residues" evidence="3">
    <location>
        <begin position="1257"/>
        <end position="1269"/>
    </location>
</feature>
<feature type="domain" description="HYR" evidence="8">
    <location>
        <begin position="186"/>
        <end position="271"/>
    </location>
</feature>
<dbReference type="RefSeq" id="XP_030843482.1">
    <property type="nucleotide sequence ID" value="XM_030987622.1"/>
</dbReference>
<feature type="compositionally biased region" description="Basic and acidic residues" evidence="3">
    <location>
        <begin position="1159"/>
        <end position="1174"/>
    </location>
</feature>
<feature type="disulfide bond" evidence="2">
    <location>
        <begin position="1040"/>
        <end position="1049"/>
    </location>
</feature>
<dbReference type="Proteomes" id="UP000007110">
    <property type="component" value="Unassembled WGS sequence"/>
</dbReference>
<organism evidence="9 10">
    <name type="scientific">Strongylocentrotus purpuratus</name>
    <name type="common">Purple sea urchin</name>
    <dbReference type="NCBI Taxonomy" id="7668"/>
    <lineage>
        <taxon>Eukaryota</taxon>
        <taxon>Metazoa</taxon>
        <taxon>Echinodermata</taxon>
        <taxon>Eleutherozoa</taxon>
        <taxon>Echinozoa</taxon>
        <taxon>Echinoidea</taxon>
        <taxon>Euechinoidea</taxon>
        <taxon>Echinacea</taxon>
        <taxon>Camarodonta</taxon>
        <taxon>Echinidea</taxon>
        <taxon>Strongylocentrotidae</taxon>
        <taxon>Strongylocentrotus</taxon>
    </lineage>
</organism>
<dbReference type="PANTHER" id="PTHR24273:SF32">
    <property type="entry name" value="HYALIN"/>
    <property type="match status" value="1"/>
</dbReference>
<feature type="transmembrane region" description="Helical" evidence="4">
    <location>
        <begin position="1058"/>
        <end position="1084"/>
    </location>
</feature>
<evidence type="ECO:0000256" key="2">
    <source>
        <dbReference type="PROSITE-ProRule" id="PRU00076"/>
    </source>
</evidence>
<dbReference type="KEGG" id="spu:584329"/>
<dbReference type="GeneID" id="584329"/>
<feature type="domain" description="SEA" evidence="6">
    <location>
        <begin position="888"/>
        <end position="1006"/>
    </location>
</feature>
<accession>A0A7M7P0S5</accession>
<comment type="caution">
    <text evidence="2">Lacks conserved residue(s) required for the propagation of feature annotation.</text>
</comment>
<feature type="region of interest" description="Disordered" evidence="3">
    <location>
        <begin position="720"/>
        <end position="743"/>
    </location>
</feature>
<dbReference type="PROSITE" id="PS50026">
    <property type="entry name" value="EGF_3"/>
    <property type="match status" value="1"/>
</dbReference>
<evidence type="ECO:0000256" key="3">
    <source>
        <dbReference type="SAM" id="MobiDB-lite"/>
    </source>
</evidence>
<sequence>MASALGDLRFLVGLLILLEVEVFAQDTTPPTLTCPSTTVIGNGAVVRWEVPTATDDSGEVFLSSTHSVGDYFPLGNATVTYTATDKVGLETNCSFTVTVIADGSPEISNCPDSTLEVTVSAGVTSSNVTWTAPTAVDPNGGAVTASSDYAPGATFQLGTTKVMYTFEDDAGERSNCVFKVRVYESSDAVSPTVVTSCPDDIIKDVTPGTGEVSVTWVEPTFSDLVDGNDLFVMQTKESGSLFPEGSTEVLYTAMDTKYNVVHCMFTVTINVTDDDILPTIYNCPNDTLLWVATGTTEVNISWIPPTATDNYGTPTLVTTSDPGTAFGVGVAVVNYTATDHVNNVAYCSFNVTILVDDEIPVITGCPGNIVEYVQPNVTSLAVTWATPSVTDNSGEFTSSTNLASGSTLQASVAGENEVVMMTYVDRFGNTAMCTFTVNVLIDMPPVFNCPAPIIQNNELGVAYADVSWPQLTITDDYTSLANLMITMTHSEPLRVFYDSPTTVTYSATDKRGNIAICMFTVTVNDVENPVWQTCPTFISQPLDPGTNSAIVRWTDPTVTDNSGVDPVVTSTSSNPELFYAGSYTVEYVARDETGNEARCEFTVVIETDENVPVFNNCPIGTLNFEADLGTSTTIVTWPTVRATDDKDSSVTITSNYNPGQEFSLGTYSVEYQARDDAGNIGYCGFTVVVADLQQPEIRSCPTDQSFFVLNAASDVGVSWSEPQRTDNSGTVTLTQTSGSNSGSRFTTGTYEVVYRAEDPTGNIAECSFMIFVTVKQDTISLDGTLTLDIVRGLDGVFGGSTRQDNLQDDLDNLFRGTPIGSDFVGLEITSSRFDANSNYVIDYSIYLCATSHYNEESIKDTFNSALTGANMDTFATSNVIVTDSLDFNVVEFRGQFTLKSIQNPGTVPVDYQSCCSDPSSSTYQALQNRIYDHFQRTYGTVTPFRMSKILFLTPGSVIVDYTLTYDPNAAPAASSLEQRFNDTVTSVTLELTEGVSTGLYLEVNGVKSGSVQAVCSSDYCLNGGTCMITNSTSYDVSCSCPYRYYGERCQSQGLSWQVIVAIAVGAAIFLILLMLVLACCCYLITYARVSAADEEEQRRIRKKERRLRRLYRQSIAQVPLVMVQKPPKVQRPLPRQRPMNDYVYTNGTFRREIVNERRATGPTFHHDDKKKEVAQPRSPPLKRTHPPDELVKEKRKIREKGPRFGHDSDPPKKKKVKKVVRILSPYPTSSPPSRIQKIRKTKPEPEKKKKRPKGPHFHAEKEPEPVRDLKQRLFHEFSY</sequence>
<dbReference type="EnsemblMetazoa" id="XM_030987622">
    <property type="protein sequence ID" value="XP_030843482"/>
    <property type="gene ID" value="LOC584329"/>
</dbReference>
<dbReference type="Pfam" id="PF02494">
    <property type="entry name" value="HYR"/>
    <property type="match status" value="9"/>
</dbReference>
<feature type="domain" description="HYR" evidence="8">
    <location>
        <begin position="25"/>
        <end position="99"/>
    </location>
</feature>
<dbReference type="InterPro" id="IPR003410">
    <property type="entry name" value="HYR_dom"/>
</dbReference>
<protein>
    <submittedName>
        <fullName evidence="9">Uncharacterized protein</fullName>
    </submittedName>
</protein>
<reference evidence="9" key="2">
    <citation type="submission" date="2021-01" db="UniProtKB">
        <authorList>
            <consortium name="EnsemblMetazoa"/>
        </authorList>
    </citation>
    <scope>IDENTIFICATION</scope>
</reference>
<keyword evidence="4" id="KW-1133">Transmembrane helix</keyword>
<feature type="domain" description="HYR" evidence="8">
    <location>
        <begin position="442"/>
        <end position="523"/>
    </location>
</feature>
<evidence type="ECO:0000259" key="8">
    <source>
        <dbReference type="PROSITE" id="PS50825"/>
    </source>
</evidence>
<evidence type="ECO:0000313" key="9">
    <source>
        <dbReference type="EnsemblMetazoa" id="XP_030843482"/>
    </source>
</evidence>
<feature type="domain" description="HYR" evidence="8">
    <location>
        <begin position="690"/>
        <end position="774"/>
    </location>
</feature>
<dbReference type="OrthoDB" id="9922561at2759"/>
<keyword evidence="2" id="KW-1015">Disulfide bond</keyword>
<name>A0A7M7P0S5_STRPU</name>
<feature type="domain" description="HYR" evidence="8">
    <location>
        <begin position="356"/>
        <end position="441"/>
    </location>
</feature>
<keyword evidence="4" id="KW-0472">Membrane</keyword>
<dbReference type="PROSITE" id="PS50024">
    <property type="entry name" value="SEA"/>
    <property type="match status" value="1"/>
</dbReference>